<dbReference type="KEGG" id="mey:TM49_05600"/>
<dbReference type="HOGENOM" id="CLU_2753102_0_0_5"/>
<organism evidence="1 2">
    <name type="scientific">Martelella endophytica</name>
    <dbReference type="NCBI Taxonomy" id="1486262"/>
    <lineage>
        <taxon>Bacteria</taxon>
        <taxon>Pseudomonadati</taxon>
        <taxon>Pseudomonadota</taxon>
        <taxon>Alphaproteobacteria</taxon>
        <taxon>Hyphomicrobiales</taxon>
        <taxon>Aurantimonadaceae</taxon>
        <taxon>Martelella</taxon>
    </lineage>
</organism>
<dbReference type="EMBL" id="CP010803">
    <property type="protein sequence ID" value="AJY45290.1"/>
    <property type="molecule type" value="Genomic_DNA"/>
</dbReference>
<evidence type="ECO:0000313" key="2">
    <source>
        <dbReference type="Proteomes" id="UP000032611"/>
    </source>
</evidence>
<sequence>MKEAASVLANVKLQRGGMGEPRRTKCGHLMIKAPTKESLPGRHCRPETQQIKPILFGKLAVDSRLAVAEN</sequence>
<gene>
    <name evidence="1" type="ORF">TM49_05600</name>
</gene>
<proteinExistence type="predicted"/>
<dbReference type="PATRIC" id="fig|1486262.3.peg.1148"/>
<name>A0A0D5LMV6_MAREN</name>
<evidence type="ECO:0000313" key="1">
    <source>
        <dbReference type="EMBL" id="AJY45290.1"/>
    </source>
</evidence>
<keyword evidence="2" id="KW-1185">Reference proteome</keyword>
<dbReference type="Proteomes" id="UP000032611">
    <property type="component" value="Chromosome"/>
</dbReference>
<accession>A0A0D5LMV6</accession>
<reference evidence="1 2" key="1">
    <citation type="journal article" date="2015" name="Genome Announc.">
        <title>Complete genome sequence of Martelella endophytica YC6887, which has antifungal activity associated with a halophyte.</title>
        <authorList>
            <person name="Khan A."/>
            <person name="Khan H."/>
            <person name="Chung E.J."/>
            <person name="Hossain M.T."/>
            <person name="Chung Y.R."/>
        </authorList>
    </citation>
    <scope>NUCLEOTIDE SEQUENCE [LARGE SCALE GENOMIC DNA]</scope>
    <source>
        <strain evidence="1">YC6887</strain>
    </source>
</reference>
<protein>
    <submittedName>
        <fullName evidence="1">Uncharacterized protein</fullName>
    </submittedName>
</protein>
<dbReference type="AlphaFoldDB" id="A0A0D5LMV6"/>